<reference evidence="6 7" key="3">
    <citation type="submission" date="2018-08" db="EMBL/GenBank/DDBJ databases">
        <title>A genome reference for cultivated species of the human gut microbiota.</title>
        <authorList>
            <person name="Zou Y."/>
            <person name="Xue W."/>
            <person name="Luo G."/>
        </authorList>
    </citation>
    <scope>NUCLEOTIDE SEQUENCE [LARGE SCALE GENOMIC DNA]</scope>
    <source>
        <strain evidence="4 7">AF25-6</strain>
        <strain evidence="3 6">TF03-6</strain>
    </source>
</reference>
<dbReference type="PANTHER" id="PTHR36440">
    <property type="entry name" value="PUTATIVE (AFU_ORTHOLOGUE AFUA_8G07350)-RELATED"/>
    <property type="match status" value="1"/>
</dbReference>
<dbReference type="Proteomes" id="UP000284161">
    <property type="component" value="Unassembled WGS sequence"/>
</dbReference>
<dbReference type="SUPFAM" id="SSF51182">
    <property type="entry name" value="RmlC-like cupins"/>
    <property type="match status" value="1"/>
</dbReference>
<evidence type="ECO:0000313" key="7">
    <source>
        <dbReference type="Proteomes" id="UP000284161"/>
    </source>
</evidence>
<dbReference type="EMBL" id="LRGC01000002">
    <property type="protein sequence ID" value="KWR56969.1"/>
    <property type="molecule type" value="Genomic_DNA"/>
</dbReference>
<dbReference type="Proteomes" id="UP000261223">
    <property type="component" value="Unassembled WGS sequence"/>
</dbReference>
<reference evidence="2 5" key="1">
    <citation type="journal article" date="2016" name="BMC Genomics">
        <title>Type VI secretion systems of human gut Bacteroidales segregate into three genetic architectures, two of which are contained on mobile genetic elements.</title>
        <authorList>
            <person name="Coyne M.J."/>
            <person name="Roelofs K.G."/>
            <person name="Comstock L.E."/>
        </authorList>
    </citation>
    <scope>NUCLEOTIDE SEQUENCE [LARGE SCALE GENOMIC DNA]</scope>
    <source>
        <strain evidence="2 5">CL09T03C01</strain>
    </source>
</reference>
<gene>
    <name evidence="2" type="ORF">AA415_00424</name>
    <name evidence="4" type="ORF">DWY58_04650</name>
    <name evidence="3" type="ORF">DXC34_03810</name>
</gene>
<organism evidence="2 5">
    <name type="scientific">Bacteroides stercoris</name>
    <dbReference type="NCBI Taxonomy" id="46506"/>
    <lineage>
        <taxon>Bacteria</taxon>
        <taxon>Pseudomonadati</taxon>
        <taxon>Bacteroidota</taxon>
        <taxon>Bacteroidia</taxon>
        <taxon>Bacteroidales</taxon>
        <taxon>Bacteroidaceae</taxon>
        <taxon>Bacteroides</taxon>
    </lineage>
</organism>
<dbReference type="Gene3D" id="2.60.120.10">
    <property type="entry name" value="Jelly Rolls"/>
    <property type="match status" value="1"/>
</dbReference>
<accession>A0A120A3L1</accession>
<dbReference type="InterPro" id="IPR014710">
    <property type="entry name" value="RmlC-like_jellyroll"/>
</dbReference>
<dbReference type="RefSeq" id="WP_060385148.1">
    <property type="nucleotide sequence ID" value="NZ_LRGC01000002.1"/>
</dbReference>
<protein>
    <submittedName>
        <fullName evidence="3">Cupin domain-containing protein</fullName>
    </submittedName>
    <submittedName>
        <fullName evidence="2">Putative conserved protein, contains double-stranded beta-helix domain</fullName>
    </submittedName>
</protein>
<evidence type="ECO:0000313" key="3">
    <source>
        <dbReference type="EMBL" id="RGM15001.1"/>
    </source>
</evidence>
<evidence type="ECO:0000313" key="5">
    <source>
        <dbReference type="Proteomes" id="UP000056419"/>
    </source>
</evidence>
<dbReference type="EMBL" id="QSSV01000004">
    <property type="protein sequence ID" value="RGM15001.1"/>
    <property type="molecule type" value="Genomic_DNA"/>
</dbReference>
<evidence type="ECO:0000313" key="6">
    <source>
        <dbReference type="Proteomes" id="UP000261223"/>
    </source>
</evidence>
<keyword evidence="5" id="KW-1185">Reference proteome</keyword>
<dbReference type="InterPro" id="IPR013096">
    <property type="entry name" value="Cupin_2"/>
</dbReference>
<comment type="caution">
    <text evidence="2">The sequence shown here is derived from an EMBL/GenBank/DDBJ whole genome shotgun (WGS) entry which is preliminary data.</text>
</comment>
<proteinExistence type="predicted"/>
<reference evidence="2" key="2">
    <citation type="submission" date="2016-01" db="EMBL/GenBank/DDBJ databases">
        <authorList>
            <person name="McClelland M."/>
            <person name="Jain A."/>
            <person name="Saraogi P."/>
            <person name="Mendelson R."/>
            <person name="Westerman R."/>
            <person name="SanMiguel P."/>
            <person name="Csonka L."/>
        </authorList>
    </citation>
    <scope>NUCLEOTIDE SEQUENCE</scope>
    <source>
        <strain evidence="2">CL09T03C01</strain>
    </source>
</reference>
<evidence type="ECO:0000259" key="1">
    <source>
        <dbReference type="Pfam" id="PF07883"/>
    </source>
</evidence>
<evidence type="ECO:0000313" key="4">
    <source>
        <dbReference type="EMBL" id="RGR29314.1"/>
    </source>
</evidence>
<dbReference type="PANTHER" id="PTHR36440:SF1">
    <property type="entry name" value="PUTATIVE (AFU_ORTHOLOGUE AFUA_8G07350)-RELATED"/>
    <property type="match status" value="1"/>
</dbReference>
<dbReference type="EMBL" id="QRUB01000002">
    <property type="protein sequence ID" value="RGR29314.1"/>
    <property type="molecule type" value="Genomic_DNA"/>
</dbReference>
<dbReference type="Pfam" id="PF07883">
    <property type="entry name" value="Cupin_2"/>
    <property type="match status" value="1"/>
</dbReference>
<dbReference type="InterPro" id="IPR053146">
    <property type="entry name" value="QDO-like"/>
</dbReference>
<dbReference type="AlphaFoldDB" id="A0A120A3L1"/>
<dbReference type="Proteomes" id="UP000056419">
    <property type="component" value="Unassembled WGS sequence"/>
</dbReference>
<dbReference type="STRING" id="46506.AA415_00424"/>
<name>A0A120A3L1_BACSE</name>
<dbReference type="InterPro" id="IPR011051">
    <property type="entry name" value="RmlC_Cupin_sf"/>
</dbReference>
<evidence type="ECO:0000313" key="2">
    <source>
        <dbReference type="EMBL" id="KWR56969.1"/>
    </source>
</evidence>
<sequence length="117" mass="12922">MEQKDHAYHKKNIKKLPIIITTHGIGEKRVLLNSQETSTPLTQIAVTRLKAGEAAEEHLHPTMEEFFLFQKGDASMTVGKEQITCSSGDFISIPANTLHSLKAITDIEIITIGCAIH</sequence>
<feature type="domain" description="Cupin type-2" evidence="1">
    <location>
        <begin position="46"/>
        <end position="106"/>
    </location>
</feature>